<dbReference type="RefSeq" id="WP_171653098.1">
    <property type="nucleotide sequence ID" value="NZ_WHOD01000066.1"/>
</dbReference>
<dbReference type="AlphaFoldDB" id="A0A972GQA8"/>
<proteinExistence type="predicted"/>
<accession>A0A972GQA8</accession>
<reference evidence="1" key="1">
    <citation type="submission" date="2019-10" db="EMBL/GenBank/DDBJ databases">
        <title>Description of Paenibacillus glebae sp. nov.</title>
        <authorList>
            <person name="Carlier A."/>
            <person name="Qi S."/>
        </authorList>
    </citation>
    <scope>NUCLEOTIDE SEQUENCE</scope>
    <source>
        <strain evidence="1">LMG 31456</strain>
    </source>
</reference>
<comment type="caution">
    <text evidence="1">The sequence shown here is derived from an EMBL/GenBank/DDBJ whole genome shotgun (WGS) entry which is preliminary data.</text>
</comment>
<evidence type="ECO:0000313" key="1">
    <source>
        <dbReference type="EMBL" id="NOU94879.1"/>
    </source>
</evidence>
<evidence type="ECO:0000313" key="2">
    <source>
        <dbReference type="Proteomes" id="UP000641588"/>
    </source>
</evidence>
<dbReference type="Proteomes" id="UP000641588">
    <property type="component" value="Unassembled WGS sequence"/>
</dbReference>
<protein>
    <submittedName>
        <fullName evidence="1">Uncharacterized protein</fullName>
    </submittedName>
</protein>
<name>A0A972GQA8_9BACL</name>
<sequence>MIFDQDWIKETVITRFDELAGIAEQLEVVARLIDQAAILEKHLNYVLDRTNQLCVKDLLDLSTQHCAMQKEWLYMKGVQDGMKLLYFMKGKEINPNAEEIVGT</sequence>
<keyword evidence="2" id="KW-1185">Reference proteome</keyword>
<organism evidence="1 2">
    <name type="scientific">Paenibacillus foliorum</name>
    <dbReference type="NCBI Taxonomy" id="2654974"/>
    <lineage>
        <taxon>Bacteria</taxon>
        <taxon>Bacillati</taxon>
        <taxon>Bacillota</taxon>
        <taxon>Bacilli</taxon>
        <taxon>Bacillales</taxon>
        <taxon>Paenibacillaceae</taxon>
        <taxon>Paenibacillus</taxon>
    </lineage>
</organism>
<gene>
    <name evidence="1" type="ORF">GC093_16860</name>
</gene>
<dbReference type="EMBL" id="WHOD01000066">
    <property type="protein sequence ID" value="NOU94879.1"/>
    <property type="molecule type" value="Genomic_DNA"/>
</dbReference>